<keyword evidence="3" id="KW-1185">Reference proteome</keyword>
<feature type="transmembrane region" description="Helical" evidence="1">
    <location>
        <begin position="29"/>
        <end position="47"/>
    </location>
</feature>
<sequence>MESPKSSSHHRHQYYYGGFLGLLNVEPVMLLHILPASSCLLIGLGLFPRPDHAPMSFLLILSSCVPNFVLSLLSGFQFCYSAFYAMMRAHQLAVLLVTNFIIMALLCTANSGRAASDDAGTRAAPLLEMEQPAADAYTSTYSLHSIITAEADDEEYSGRGSTDEVAAADKNVNGVAIGGSDIHADDEKRVEGSVAPAIATAATADSYMAAITDQRDEAAAEGNEELECILNSSNVLVDHASERASDVMMTKILESLSNEEANKRFSEFAARKWARIRSVKLPARHHQISCTSF</sequence>
<evidence type="ECO:0000313" key="3">
    <source>
        <dbReference type="Proteomes" id="UP000886520"/>
    </source>
</evidence>
<gene>
    <name evidence="2" type="ORF">GOP47_0004705</name>
</gene>
<keyword evidence="1" id="KW-0812">Transmembrane</keyword>
<evidence type="ECO:0000256" key="1">
    <source>
        <dbReference type="SAM" id="Phobius"/>
    </source>
</evidence>
<reference evidence="2" key="1">
    <citation type="submission" date="2021-01" db="EMBL/GenBank/DDBJ databases">
        <title>Adiantum capillus-veneris genome.</title>
        <authorList>
            <person name="Fang Y."/>
            <person name="Liao Q."/>
        </authorList>
    </citation>
    <scope>NUCLEOTIDE SEQUENCE</scope>
    <source>
        <strain evidence="2">H3</strain>
        <tissue evidence="2">Leaf</tissue>
    </source>
</reference>
<evidence type="ECO:0000313" key="2">
    <source>
        <dbReference type="EMBL" id="KAI5081522.1"/>
    </source>
</evidence>
<name>A0A9D4V9R3_ADICA</name>
<dbReference type="AlphaFoldDB" id="A0A9D4V9R3"/>
<dbReference type="OrthoDB" id="2009921at2759"/>
<feature type="transmembrane region" description="Helical" evidence="1">
    <location>
        <begin position="89"/>
        <end position="107"/>
    </location>
</feature>
<protein>
    <submittedName>
        <fullName evidence="2">Uncharacterized protein</fullName>
    </submittedName>
</protein>
<dbReference type="Proteomes" id="UP000886520">
    <property type="component" value="Chromosome 4"/>
</dbReference>
<keyword evidence="1" id="KW-1133">Transmembrane helix</keyword>
<keyword evidence="1" id="KW-0472">Membrane</keyword>
<dbReference type="EMBL" id="JABFUD020000004">
    <property type="protein sequence ID" value="KAI5081522.1"/>
    <property type="molecule type" value="Genomic_DNA"/>
</dbReference>
<accession>A0A9D4V9R3</accession>
<organism evidence="2 3">
    <name type="scientific">Adiantum capillus-veneris</name>
    <name type="common">Maidenhair fern</name>
    <dbReference type="NCBI Taxonomy" id="13818"/>
    <lineage>
        <taxon>Eukaryota</taxon>
        <taxon>Viridiplantae</taxon>
        <taxon>Streptophyta</taxon>
        <taxon>Embryophyta</taxon>
        <taxon>Tracheophyta</taxon>
        <taxon>Polypodiopsida</taxon>
        <taxon>Polypodiidae</taxon>
        <taxon>Polypodiales</taxon>
        <taxon>Pteridineae</taxon>
        <taxon>Pteridaceae</taxon>
        <taxon>Vittarioideae</taxon>
        <taxon>Adiantum</taxon>
    </lineage>
</organism>
<proteinExistence type="predicted"/>
<feature type="transmembrane region" description="Helical" evidence="1">
    <location>
        <begin position="59"/>
        <end position="83"/>
    </location>
</feature>
<comment type="caution">
    <text evidence="2">The sequence shown here is derived from an EMBL/GenBank/DDBJ whole genome shotgun (WGS) entry which is preliminary data.</text>
</comment>